<name>A0A835FB16_9POAL</name>
<evidence type="ECO:0000313" key="2">
    <source>
        <dbReference type="EMBL" id="KAF8735360.1"/>
    </source>
</evidence>
<organism evidence="2 3">
    <name type="scientific">Digitaria exilis</name>
    <dbReference type="NCBI Taxonomy" id="1010633"/>
    <lineage>
        <taxon>Eukaryota</taxon>
        <taxon>Viridiplantae</taxon>
        <taxon>Streptophyta</taxon>
        <taxon>Embryophyta</taxon>
        <taxon>Tracheophyta</taxon>
        <taxon>Spermatophyta</taxon>
        <taxon>Magnoliopsida</taxon>
        <taxon>Liliopsida</taxon>
        <taxon>Poales</taxon>
        <taxon>Poaceae</taxon>
        <taxon>PACMAD clade</taxon>
        <taxon>Panicoideae</taxon>
        <taxon>Panicodae</taxon>
        <taxon>Paniceae</taxon>
        <taxon>Anthephorinae</taxon>
        <taxon>Digitaria</taxon>
    </lineage>
</organism>
<dbReference type="EMBL" id="JACEFO010001523">
    <property type="protein sequence ID" value="KAF8735360.1"/>
    <property type="molecule type" value="Genomic_DNA"/>
</dbReference>
<sequence>MQMLQENESRKKVSLFATRQRIAVIRHLQSPTKNQPNLQEIKTKGSMMLLQCVLCVCLASIFLPVISFHN</sequence>
<gene>
    <name evidence="2" type="ORF">HU200_014489</name>
</gene>
<evidence type="ECO:0000313" key="3">
    <source>
        <dbReference type="Proteomes" id="UP000636709"/>
    </source>
</evidence>
<keyword evidence="1" id="KW-1133">Transmembrane helix</keyword>
<keyword evidence="3" id="KW-1185">Reference proteome</keyword>
<protein>
    <submittedName>
        <fullName evidence="2">Uncharacterized protein</fullName>
    </submittedName>
</protein>
<dbReference type="AlphaFoldDB" id="A0A835FB16"/>
<accession>A0A835FB16</accession>
<dbReference type="Proteomes" id="UP000636709">
    <property type="component" value="Unassembled WGS sequence"/>
</dbReference>
<feature type="transmembrane region" description="Helical" evidence="1">
    <location>
        <begin position="48"/>
        <end position="68"/>
    </location>
</feature>
<reference evidence="2" key="1">
    <citation type="submission" date="2020-07" db="EMBL/GenBank/DDBJ databases">
        <title>Genome sequence and genetic diversity analysis of an under-domesticated orphan crop, white fonio (Digitaria exilis).</title>
        <authorList>
            <person name="Bennetzen J.L."/>
            <person name="Chen S."/>
            <person name="Ma X."/>
            <person name="Wang X."/>
            <person name="Yssel A.E.J."/>
            <person name="Chaluvadi S.R."/>
            <person name="Johnson M."/>
            <person name="Gangashetty P."/>
            <person name="Hamidou F."/>
            <person name="Sanogo M.D."/>
            <person name="Zwaenepoel A."/>
            <person name="Wallace J."/>
            <person name="Van De Peer Y."/>
            <person name="Van Deynze A."/>
        </authorList>
    </citation>
    <scope>NUCLEOTIDE SEQUENCE</scope>
    <source>
        <tissue evidence="2">Leaves</tissue>
    </source>
</reference>
<keyword evidence="1" id="KW-0812">Transmembrane</keyword>
<proteinExistence type="predicted"/>
<keyword evidence="1" id="KW-0472">Membrane</keyword>
<evidence type="ECO:0000256" key="1">
    <source>
        <dbReference type="SAM" id="Phobius"/>
    </source>
</evidence>
<comment type="caution">
    <text evidence="2">The sequence shown here is derived from an EMBL/GenBank/DDBJ whole genome shotgun (WGS) entry which is preliminary data.</text>
</comment>